<evidence type="ECO:0000259" key="8">
    <source>
        <dbReference type="Pfam" id="PF21981"/>
    </source>
</evidence>
<evidence type="ECO:0000313" key="11">
    <source>
        <dbReference type="Proteomes" id="UP000295217"/>
    </source>
</evidence>
<evidence type="ECO:0000256" key="3">
    <source>
        <dbReference type="ARBA" id="ARBA00018111"/>
    </source>
</evidence>
<dbReference type="RefSeq" id="WP_132103943.1">
    <property type="nucleotide sequence ID" value="NZ_SMLB01000018.1"/>
</dbReference>
<dbReference type="GO" id="GO:0006282">
    <property type="term" value="P:regulation of DNA repair"/>
    <property type="evidence" value="ECO:0007669"/>
    <property type="project" value="UniProtKB-UniRule"/>
</dbReference>
<accession>A0A4R5A969</accession>
<evidence type="ECO:0000256" key="4">
    <source>
        <dbReference type="ARBA" id="ARBA00022490"/>
    </source>
</evidence>
<protein>
    <recommendedName>
        <fullName evidence="3 5">Regulatory protein RecX</fullName>
    </recommendedName>
</protein>
<feature type="domain" description="RecX first three-helical" evidence="9">
    <location>
        <begin position="36"/>
        <end position="74"/>
    </location>
</feature>
<feature type="domain" description="RecX second three-helical" evidence="7">
    <location>
        <begin position="82"/>
        <end position="122"/>
    </location>
</feature>
<dbReference type="InterPro" id="IPR036388">
    <property type="entry name" value="WH-like_DNA-bd_sf"/>
</dbReference>
<reference evidence="10 11" key="1">
    <citation type="submission" date="2019-02" db="EMBL/GenBank/DDBJ databases">
        <title>Draft genome sequences of novel Actinobacteria.</title>
        <authorList>
            <person name="Sahin N."/>
            <person name="Ay H."/>
            <person name="Saygin H."/>
        </authorList>
    </citation>
    <scope>NUCLEOTIDE SEQUENCE [LARGE SCALE GENOMIC DNA]</scope>
    <source>
        <strain evidence="10 11">8K307</strain>
    </source>
</reference>
<dbReference type="Pfam" id="PF21982">
    <property type="entry name" value="RecX_HTH1"/>
    <property type="match status" value="1"/>
</dbReference>
<keyword evidence="11" id="KW-1185">Reference proteome</keyword>
<proteinExistence type="inferred from homology"/>
<dbReference type="HAMAP" id="MF_01114">
    <property type="entry name" value="RecX"/>
    <property type="match status" value="1"/>
</dbReference>
<dbReference type="Proteomes" id="UP000295217">
    <property type="component" value="Unassembled WGS sequence"/>
</dbReference>
<dbReference type="InterPro" id="IPR053926">
    <property type="entry name" value="RecX_HTH_1st"/>
</dbReference>
<organism evidence="10 11">
    <name type="scientific">Jiangella aurantiaca</name>
    <dbReference type="NCBI Taxonomy" id="2530373"/>
    <lineage>
        <taxon>Bacteria</taxon>
        <taxon>Bacillati</taxon>
        <taxon>Actinomycetota</taxon>
        <taxon>Actinomycetes</taxon>
        <taxon>Jiangellales</taxon>
        <taxon>Jiangellaceae</taxon>
        <taxon>Jiangella</taxon>
    </lineage>
</organism>
<dbReference type="OrthoDB" id="5244465at2"/>
<evidence type="ECO:0000256" key="2">
    <source>
        <dbReference type="ARBA" id="ARBA00009695"/>
    </source>
</evidence>
<name>A0A4R5A969_9ACTN</name>
<comment type="function">
    <text evidence="5">Modulates RecA activity.</text>
</comment>
<evidence type="ECO:0000256" key="6">
    <source>
        <dbReference type="SAM" id="MobiDB-lite"/>
    </source>
</evidence>
<comment type="similarity">
    <text evidence="2 5">Belongs to the RecX family.</text>
</comment>
<comment type="caution">
    <text evidence="10">The sequence shown here is derived from an EMBL/GenBank/DDBJ whole genome shotgun (WGS) entry which is preliminary data.</text>
</comment>
<keyword evidence="4 5" id="KW-0963">Cytoplasm</keyword>
<evidence type="ECO:0000313" key="10">
    <source>
        <dbReference type="EMBL" id="TDD68763.1"/>
    </source>
</evidence>
<dbReference type="PANTHER" id="PTHR33602:SF1">
    <property type="entry name" value="REGULATORY PROTEIN RECX FAMILY PROTEIN"/>
    <property type="match status" value="1"/>
</dbReference>
<feature type="compositionally biased region" description="Basic and acidic residues" evidence="6">
    <location>
        <begin position="12"/>
        <end position="27"/>
    </location>
</feature>
<dbReference type="GO" id="GO:0005737">
    <property type="term" value="C:cytoplasm"/>
    <property type="evidence" value="ECO:0007669"/>
    <property type="project" value="UniProtKB-SubCell"/>
</dbReference>
<dbReference type="Pfam" id="PF02631">
    <property type="entry name" value="RecX_HTH2"/>
    <property type="match status" value="1"/>
</dbReference>
<dbReference type="EMBL" id="SMLB01000018">
    <property type="protein sequence ID" value="TDD68763.1"/>
    <property type="molecule type" value="Genomic_DNA"/>
</dbReference>
<feature type="region of interest" description="Disordered" evidence="6">
    <location>
        <begin position="1"/>
        <end position="34"/>
    </location>
</feature>
<dbReference type="InterPro" id="IPR003783">
    <property type="entry name" value="Regulatory_RecX"/>
</dbReference>
<dbReference type="AlphaFoldDB" id="A0A4R5A969"/>
<evidence type="ECO:0000256" key="5">
    <source>
        <dbReference type="HAMAP-Rule" id="MF_01114"/>
    </source>
</evidence>
<dbReference type="Pfam" id="PF21981">
    <property type="entry name" value="RecX_HTH3"/>
    <property type="match status" value="1"/>
</dbReference>
<evidence type="ECO:0000256" key="1">
    <source>
        <dbReference type="ARBA" id="ARBA00004496"/>
    </source>
</evidence>
<comment type="subcellular location">
    <subcellularLocation>
        <location evidence="1 5">Cytoplasm</location>
    </subcellularLocation>
</comment>
<dbReference type="InterPro" id="IPR053924">
    <property type="entry name" value="RecX_HTH_2nd"/>
</dbReference>
<sequence length="197" mass="21598">MVSTNAGRSRRGRPDPPESDDHGREPDPDADPESVARRVALNRLSVAPQTRAQLDAAMARKGVPEEVRDSVLDRFADVGLVDDPAYARAWVESRHTGRGLARRALGYELRKRGVEPKVADEAVETVDPEQEEATARALVAARLPSTRRLDPVARTRRLAGMLARKGYPPGLAFRVVREALESDGVDGMDLPEDFLAD</sequence>
<evidence type="ECO:0000259" key="9">
    <source>
        <dbReference type="Pfam" id="PF21982"/>
    </source>
</evidence>
<dbReference type="PANTHER" id="PTHR33602">
    <property type="entry name" value="REGULATORY PROTEIN RECX FAMILY PROTEIN"/>
    <property type="match status" value="1"/>
</dbReference>
<dbReference type="Gene3D" id="1.10.10.10">
    <property type="entry name" value="Winged helix-like DNA-binding domain superfamily/Winged helix DNA-binding domain"/>
    <property type="match status" value="1"/>
</dbReference>
<dbReference type="InterPro" id="IPR053925">
    <property type="entry name" value="RecX_HTH_3rd"/>
</dbReference>
<gene>
    <name evidence="5" type="primary">recX</name>
    <name evidence="10" type="ORF">E1262_14995</name>
</gene>
<evidence type="ECO:0000259" key="7">
    <source>
        <dbReference type="Pfam" id="PF02631"/>
    </source>
</evidence>
<feature type="domain" description="RecX third three-helical" evidence="8">
    <location>
        <begin position="131"/>
        <end position="176"/>
    </location>
</feature>